<feature type="non-terminal residue" evidence="14">
    <location>
        <position position="235"/>
    </location>
</feature>
<feature type="domain" description="Core Histone H2A/H2B/H3" evidence="13">
    <location>
        <begin position="1"/>
        <end position="70"/>
    </location>
</feature>
<keyword evidence="2" id="KW-0805">Transcription regulation</keyword>
<keyword evidence="15" id="KW-1185">Reference proteome</keyword>
<dbReference type="GO" id="GO:0000978">
    <property type="term" value="F:RNA polymerase II cis-regulatory region sequence-specific DNA binding"/>
    <property type="evidence" value="ECO:0007669"/>
    <property type="project" value="TreeGrafter"/>
</dbReference>
<dbReference type="OrthoDB" id="1272441at2759"/>
<dbReference type="Proteomes" id="UP001152795">
    <property type="component" value="Unassembled WGS sequence"/>
</dbReference>
<evidence type="ECO:0000313" key="15">
    <source>
        <dbReference type="Proteomes" id="UP001152795"/>
    </source>
</evidence>
<dbReference type="EMBL" id="CACRXK020016623">
    <property type="protein sequence ID" value="CAB4030104.1"/>
    <property type="molecule type" value="Genomic_DNA"/>
</dbReference>
<comment type="similarity">
    <text evidence="9">Belongs to the NFYC/HAP5 subunit family.</text>
</comment>
<name>A0A7D9JIK8_PARCT</name>
<dbReference type="GO" id="GO:0001228">
    <property type="term" value="F:DNA-binding transcription activator activity, RNA polymerase II-specific"/>
    <property type="evidence" value="ECO:0007669"/>
    <property type="project" value="TreeGrafter"/>
</dbReference>
<keyword evidence="4" id="KW-0010">Activator</keyword>
<reference evidence="14" key="1">
    <citation type="submission" date="2020-04" db="EMBL/GenBank/DDBJ databases">
        <authorList>
            <person name="Alioto T."/>
            <person name="Alioto T."/>
            <person name="Gomez Garrido J."/>
        </authorList>
    </citation>
    <scope>NUCLEOTIDE SEQUENCE</scope>
    <source>
        <strain evidence="14">A484AB</strain>
    </source>
</reference>
<dbReference type="PANTHER" id="PTHR10252:SF8">
    <property type="entry name" value="NUCLEAR TRANSCRIPTION FACTOR Y SUBUNIT GAMMA"/>
    <property type="match status" value="1"/>
</dbReference>
<evidence type="ECO:0000256" key="4">
    <source>
        <dbReference type="ARBA" id="ARBA00023159"/>
    </source>
</evidence>
<comment type="subunit">
    <text evidence="8">Heterotrimeric transcription factor composed of three components, NF-YA, NF-YB and NF-YC. NF-YB and NF-YC must interact and dimerize for NF-YA association and DNA binding.</text>
</comment>
<dbReference type="CDD" id="cd22908">
    <property type="entry name" value="HFD_NFYC-like"/>
    <property type="match status" value="1"/>
</dbReference>
<evidence type="ECO:0000256" key="7">
    <source>
        <dbReference type="ARBA" id="ARBA00025263"/>
    </source>
</evidence>
<dbReference type="Gene3D" id="1.10.20.10">
    <property type="entry name" value="Histone, subunit A"/>
    <property type="match status" value="1"/>
</dbReference>
<evidence type="ECO:0000256" key="6">
    <source>
        <dbReference type="ARBA" id="ARBA00023242"/>
    </source>
</evidence>
<sequence>TDFKTQELPLARIKKIMKQDEEVKMISAEAPVLFAKAAEIFINELSLRAWVHTEDNKRRTLQRNDIAMAITKYDMFDFLIDIVPRDDLKPNKRQEAMRHTIMAPQDQVQYYFQLAHQYQPQQPHAVQTAPTQAQPIQVGTQQQTAIIGAIAQPQQGAVVVTMASGQPQLIQTQPHDQNEVTYQIPFTNMPYINRIQQMASVQQLQQQQQQTQQQGQQPTQAVTVQVQGSVSSQPQ</sequence>
<protein>
    <recommendedName>
        <fullName evidence="10">Nuclear transcription factor Y subunit gamma</fullName>
    </recommendedName>
    <alternativeName>
        <fullName evidence="11">CAAT box DNA-binding protein subunit C</fullName>
    </alternativeName>
    <alternativeName>
        <fullName evidence="12">Nuclear transcription factor Y subunit C</fullName>
    </alternativeName>
</protein>
<dbReference type="GO" id="GO:0046982">
    <property type="term" value="F:protein heterodimerization activity"/>
    <property type="evidence" value="ECO:0007669"/>
    <property type="project" value="InterPro"/>
</dbReference>
<proteinExistence type="inferred from homology"/>
<dbReference type="InterPro" id="IPR009072">
    <property type="entry name" value="Histone-fold"/>
</dbReference>
<evidence type="ECO:0000256" key="12">
    <source>
        <dbReference type="ARBA" id="ARBA00042663"/>
    </source>
</evidence>
<accession>A0A7D9JIK8</accession>
<evidence type="ECO:0000256" key="5">
    <source>
        <dbReference type="ARBA" id="ARBA00023163"/>
    </source>
</evidence>
<comment type="function">
    <text evidence="7">Component of the sequence-specific heterotrimeric transcription factor (NF-Y) which specifically recognizes a 5'-CCAAT-3' box motif found in the promoters of its target genes. NF-Y can function as both an activator and a repressor, depending on its interacting cofactors.</text>
</comment>
<keyword evidence="3" id="KW-0238">DNA-binding</keyword>
<keyword evidence="5" id="KW-0804">Transcription</keyword>
<gene>
    <name evidence="14" type="ORF">PACLA_8A004748</name>
</gene>
<evidence type="ECO:0000256" key="2">
    <source>
        <dbReference type="ARBA" id="ARBA00023015"/>
    </source>
</evidence>
<dbReference type="Pfam" id="PF00125">
    <property type="entry name" value="Histone"/>
    <property type="match status" value="1"/>
</dbReference>
<evidence type="ECO:0000256" key="10">
    <source>
        <dbReference type="ARBA" id="ARBA00040590"/>
    </source>
</evidence>
<feature type="non-terminal residue" evidence="14">
    <location>
        <position position="1"/>
    </location>
</feature>
<evidence type="ECO:0000256" key="1">
    <source>
        <dbReference type="ARBA" id="ARBA00004123"/>
    </source>
</evidence>
<evidence type="ECO:0000256" key="8">
    <source>
        <dbReference type="ARBA" id="ARBA00025911"/>
    </source>
</evidence>
<evidence type="ECO:0000256" key="9">
    <source>
        <dbReference type="ARBA" id="ARBA00038129"/>
    </source>
</evidence>
<dbReference type="AlphaFoldDB" id="A0A7D9JIK8"/>
<dbReference type="SUPFAM" id="SSF47113">
    <property type="entry name" value="Histone-fold"/>
    <property type="match status" value="1"/>
</dbReference>
<evidence type="ECO:0000256" key="11">
    <source>
        <dbReference type="ARBA" id="ARBA00042333"/>
    </source>
</evidence>
<dbReference type="FunFam" id="1.10.20.10:FF:000006">
    <property type="entry name" value="Nuclear transcription factor Y subunit gamma"/>
    <property type="match status" value="1"/>
</dbReference>
<evidence type="ECO:0000259" key="13">
    <source>
        <dbReference type="Pfam" id="PF00125"/>
    </source>
</evidence>
<dbReference type="InterPro" id="IPR007125">
    <property type="entry name" value="H2A/H2B/H3"/>
</dbReference>
<comment type="subcellular location">
    <subcellularLocation>
        <location evidence="1">Nucleus</location>
    </subcellularLocation>
</comment>
<keyword evidence="6" id="KW-0539">Nucleus</keyword>
<dbReference type="GO" id="GO:0016602">
    <property type="term" value="C:CCAAT-binding factor complex"/>
    <property type="evidence" value="ECO:0007669"/>
    <property type="project" value="TreeGrafter"/>
</dbReference>
<dbReference type="InterPro" id="IPR050568">
    <property type="entry name" value="Transcr_DNA_Rep_Reg"/>
</dbReference>
<dbReference type="PANTHER" id="PTHR10252">
    <property type="entry name" value="HISTONE-LIKE TRANSCRIPTION FACTOR CCAAT-RELATED"/>
    <property type="match status" value="1"/>
</dbReference>
<comment type="caution">
    <text evidence="14">The sequence shown here is derived from an EMBL/GenBank/DDBJ whole genome shotgun (WGS) entry which is preliminary data.</text>
</comment>
<organism evidence="14 15">
    <name type="scientific">Paramuricea clavata</name>
    <name type="common">Red gorgonian</name>
    <name type="synonym">Violescent sea-whip</name>
    <dbReference type="NCBI Taxonomy" id="317549"/>
    <lineage>
        <taxon>Eukaryota</taxon>
        <taxon>Metazoa</taxon>
        <taxon>Cnidaria</taxon>
        <taxon>Anthozoa</taxon>
        <taxon>Octocorallia</taxon>
        <taxon>Malacalcyonacea</taxon>
        <taxon>Plexauridae</taxon>
        <taxon>Paramuricea</taxon>
    </lineage>
</organism>
<evidence type="ECO:0000256" key="3">
    <source>
        <dbReference type="ARBA" id="ARBA00023125"/>
    </source>
</evidence>
<evidence type="ECO:0000313" key="14">
    <source>
        <dbReference type="EMBL" id="CAB4030104.1"/>
    </source>
</evidence>